<feature type="domain" description="Flavodoxin-like fold" evidence="2">
    <location>
        <begin position="2"/>
        <end position="156"/>
    </location>
</feature>
<dbReference type="InterPro" id="IPR003680">
    <property type="entry name" value="Flavodoxin_fold"/>
</dbReference>
<proteinExistence type="predicted"/>
<dbReference type="RefSeq" id="WP_386733901.1">
    <property type="nucleotide sequence ID" value="NZ_JBHRXI010000001.1"/>
</dbReference>
<dbReference type="EMBL" id="JBHRXI010000001">
    <property type="protein sequence ID" value="MFC3612612.1"/>
    <property type="molecule type" value="Genomic_DNA"/>
</dbReference>
<evidence type="ECO:0000256" key="1">
    <source>
        <dbReference type="ARBA" id="ARBA00023002"/>
    </source>
</evidence>
<evidence type="ECO:0000313" key="4">
    <source>
        <dbReference type="Proteomes" id="UP001595629"/>
    </source>
</evidence>
<gene>
    <name evidence="3" type="ORF">ACFORG_02475</name>
</gene>
<dbReference type="Proteomes" id="UP001595629">
    <property type="component" value="Unassembled WGS sequence"/>
</dbReference>
<dbReference type="InterPro" id="IPR029039">
    <property type="entry name" value="Flavoprotein-like_sf"/>
</dbReference>
<organism evidence="3 4">
    <name type="scientific">Lutimaribacter marinistellae</name>
    <dbReference type="NCBI Taxonomy" id="1820329"/>
    <lineage>
        <taxon>Bacteria</taxon>
        <taxon>Pseudomonadati</taxon>
        <taxon>Pseudomonadota</taxon>
        <taxon>Alphaproteobacteria</taxon>
        <taxon>Rhodobacterales</taxon>
        <taxon>Roseobacteraceae</taxon>
        <taxon>Lutimaribacter</taxon>
    </lineage>
</organism>
<dbReference type="PANTHER" id="PTHR47307">
    <property type="entry name" value="GLUTATHIONE-REGULATED POTASSIUM-EFFLUX SYSTEM ANCILLARY PROTEIN KEFG"/>
    <property type="match status" value="1"/>
</dbReference>
<sequence length="194" mass="21949">MLHVFAHPGLSSSRINKAQWRAAQSVSGITSVDLYAENPRYTMDIEAEQQRLLNHDVILLQFPLFWYSCPALVKEWIDLVFEHGFAYGEGGDRLKGKLLMLAISAGGPQEAYSHKGYQHFTLRTFLTPFEQTARLCQMHFPAPYVQHGALSADPAPHARGFSRLLEGLRDDRLDMDRALQSEILTHDTLPLIES</sequence>
<dbReference type="Pfam" id="PF02525">
    <property type="entry name" value="Flavodoxin_2"/>
    <property type="match status" value="1"/>
</dbReference>
<evidence type="ECO:0000313" key="3">
    <source>
        <dbReference type="EMBL" id="MFC3612612.1"/>
    </source>
</evidence>
<reference evidence="4" key="1">
    <citation type="journal article" date="2019" name="Int. J. Syst. Evol. Microbiol.">
        <title>The Global Catalogue of Microorganisms (GCM) 10K type strain sequencing project: providing services to taxonomists for standard genome sequencing and annotation.</title>
        <authorList>
            <consortium name="The Broad Institute Genomics Platform"/>
            <consortium name="The Broad Institute Genome Sequencing Center for Infectious Disease"/>
            <person name="Wu L."/>
            <person name="Ma J."/>
        </authorList>
    </citation>
    <scope>NUCLEOTIDE SEQUENCE [LARGE SCALE GENOMIC DNA]</scope>
    <source>
        <strain evidence="4">KCTC 42911</strain>
    </source>
</reference>
<name>A0ABV7TAM0_9RHOB</name>
<keyword evidence="4" id="KW-1185">Reference proteome</keyword>
<dbReference type="InterPro" id="IPR046980">
    <property type="entry name" value="KefG/KefF"/>
</dbReference>
<protein>
    <submittedName>
        <fullName evidence="3">NAD(P)H-dependent oxidoreductase</fullName>
    </submittedName>
</protein>
<accession>A0ABV7TAM0</accession>
<evidence type="ECO:0000259" key="2">
    <source>
        <dbReference type="Pfam" id="PF02525"/>
    </source>
</evidence>
<dbReference type="PANTHER" id="PTHR47307:SF1">
    <property type="entry name" value="GLUTATHIONE-REGULATED POTASSIUM-EFFLUX SYSTEM ANCILLARY PROTEIN KEFG"/>
    <property type="match status" value="1"/>
</dbReference>
<keyword evidence="1" id="KW-0560">Oxidoreductase</keyword>
<comment type="caution">
    <text evidence="3">The sequence shown here is derived from an EMBL/GenBank/DDBJ whole genome shotgun (WGS) entry which is preliminary data.</text>
</comment>
<dbReference type="SUPFAM" id="SSF52218">
    <property type="entry name" value="Flavoproteins"/>
    <property type="match status" value="1"/>
</dbReference>
<dbReference type="Gene3D" id="3.40.50.360">
    <property type="match status" value="1"/>
</dbReference>